<evidence type="ECO:0000313" key="10">
    <source>
        <dbReference type="Proteomes" id="UP000199589"/>
    </source>
</evidence>
<evidence type="ECO:0000256" key="5">
    <source>
        <dbReference type="ARBA" id="ARBA00022856"/>
    </source>
</evidence>
<dbReference type="PANTHER" id="PTHR30290:SF10">
    <property type="entry name" value="PERIPLASMIC OLIGOPEPTIDE-BINDING PROTEIN-RELATED"/>
    <property type="match status" value="1"/>
</dbReference>
<keyword evidence="3" id="KW-0813">Transport</keyword>
<evidence type="ECO:0000313" key="9">
    <source>
        <dbReference type="EMBL" id="SFK03475.1"/>
    </source>
</evidence>
<evidence type="ECO:0000256" key="2">
    <source>
        <dbReference type="ARBA" id="ARBA00005695"/>
    </source>
</evidence>
<dbReference type="GO" id="GO:1904680">
    <property type="term" value="F:peptide transmembrane transporter activity"/>
    <property type="evidence" value="ECO:0007669"/>
    <property type="project" value="TreeGrafter"/>
</dbReference>
<dbReference type="PIRSF" id="PIRSF002741">
    <property type="entry name" value="MppA"/>
    <property type="match status" value="1"/>
</dbReference>
<dbReference type="Gene3D" id="3.90.76.10">
    <property type="entry name" value="Dipeptide-binding Protein, Domain 1"/>
    <property type="match status" value="1"/>
</dbReference>
<organism evidence="9 10">
    <name type="scientific">Marinilactibacillus piezotolerans</name>
    <dbReference type="NCBI Taxonomy" id="258723"/>
    <lineage>
        <taxon>Bacteria</taxon>
        <taxon>Bacillati</taxon>
        <taxon>Bacillota</taxon>
        <taxon>Bacilli</taxon>
        <taxon>Lactobacillales</taxon>
        <taxon>Carnobacteriaceae</taxon>
        <taxon>Marinilactibacillus</taxon>
    </lineage>
</organism>
<feature type="signal peptide" evidence="7">
    <location>
        <begin position="1"/>
        <end position="21"/>
    </location>
</feature>
<dbReference type="CDD" id="cd08504">
    <property type="entry name" value="PBP2_OppA"/>
    <property type="match status" value="1"/>
</dbReference>
<evidence type="ECO:0000256" key="1">
    <source>
        <dbReference type="ARBA" id="ARBA00004196"/>
    </source>
</evidence>
<comment type="subcellular location">
    <subcellularLocation>
        <location evidence="1">Cell envelope</location>
    </subcellularLocation>
</comment>
<keyword evidence="5" id="KW-0571">Peptide transport</keyword>
<evidence type="ECO:0000256" key="3">
    <source>
        <dbReference type="ARBA" id="ARBA00022448"/>
    </source>
</evidence>
<feature type="chain" id="PRO_5039017057" evidence="7">
    <location>
        <begin position="22"/>
        <end position="560"/>
    </location>
</feature>
<accession>A0A1I3W7L1</accession>
<feature type="domain" description="Solute-binding protein family 5" evidence="8">
    <location>
        <begin position="94"/>
        <end position="478"/>
    </location>
</feature>
<dbReference type="Proteomes" id="UP000199589">
    <property type="component" value="Unassembled WGS sequence"/>
</dbReference>
<evidence type="ECO:0000256" key="6">
    <source>
        <dbReference type="SAM" id="Coils"/>
    </source>
</evidence>
<dbReference type="SUPFAM" id="SSF53850">
    <property type="entry name" value="Periplasmic binding protein-like II"/>
    <property type="match status" value="1"/>
</dbReference>
<keyword evidence="10" id="KW-1185">Reference proteome</keyword>
<dbReference type="InterPro" id="IPR039424">
    <property type="entry name" value="SBP_5"/>
</dbReference>
<dbReference type="AlphaFoldDB" id="A0A1I3W7L1"/>
<dbReference type="FunFam" id="3.90.76.10:FF:000001">
    <property type="entry name" value="Oligopeptide ABC transporter substrate-binding protein"/>
    <property type="match status" value="1"/>
</dbReference>
<dbReference type="Pfam" id="PF00496">
    <property type="entry name" value="SBP_bac_5"/>
    <property type="match status" value="1"/>
</dbReference>
<dbReference type="PROSITE" id="PS51257">
    <property type="entry name" value="PROKAR_LIPOPROTEIN"/>
    <property type="match status" value="1"/>
</dbReference>
<protein>
    <submittedName>
        <fullName evidence="9">Oligopeptide transport system substrate-binding protein</fullName>
    </submittedName>
</protein>
<dbReference type="GO" id="GO:0030288">
    <property type="term" value="C:outer membrane-bounded periplasmic space"/>
    <property type="evidence" value="ECO:0007669"/>
    <property type="project" value="UniProtKB-ARBA"/>
</dbReference>
<feature type="coiled-coil region" evidence="6">
    <location>
        <begin position="484"/>
        <end position="511"/>
    </location>
</feature>
<evidence type="ECO:0000259" key="8">
    <source>
        <dbReference type="Pfam" id="PF00496"/>
    </source>
</evidence>
<proteinExistence type="inferred from homology"/>
<dbReference type="GO" id="GO:0015833">
    <property type="term" value="P:peptide transport"/>
    <property type="evidence" value="ECO:0007669"/>
    <property type="project" value="UniProtKB-KW"/>
</dbReference>
<dbReference type="EMBL" id="FOSJ01000007">
    <property type="protein sequence ID" value="SFK03475.1"/>
    <property type="molecule type" value="Genomic_DNA"/>
</dbReference>
<dbReference type="Gene3D" id="3.40.190.10">
    <property type="entry name" value="Periplasmic binding protein-like II"/>
    <property type="match status" value="1"/>
</dbReference>
<keyword evidence="4 7" id="KW-0732">Signal</keyword>
<dbReference type="Gene3D" id="3.10.105.10">
    <property type="entry name" value="Dipeptide-binding Protein, Domain 3"/>
    <property type="match status" value="1"/>
</dbReference>
<dbReference type="STRING" id="258723.GCA_900169305_02090"/>
<keyword evidence="5" id="KW-0653">Protein transport</keyword>
<name>A0A1I3W7L1_9LACT</name>
<sequence length="560" mass="61893">MGKSKLWSTLGITLTSALVLSACGNSDSAEDTTSGDEGSEGAQEEQVLHVVESAEIPTMDSALTTDAVSFNVLNNVNEGLYRQGQDNDLVLGMAAEEPEISEDGLTYTFKIREDAEWSNGDPVTANDFVYSWTRLADPATAAEYAYMIDGVVKNATAILAGEMDPSELGVSATDDKTLVVELEKPVPYFESLLTLAMYLPQNEEYVTEHEGDYATNSDTLLYNGPFELSEWDGTGLTWSLVKNESYWDAETVQLDRIDFDVVKETSTALNLYDAGEVDRMRLSGDYVQTKQGDPELLTEPTSSVFYFKLNQERNGEETPLANENIRKAIAMSFDKQGFADTVLQNGSVPADGLVPEGLSVDPESGEDFREQSGDLLSYDTAQAADYWEAGLEELGVDSLTLEMLGDDSENSKKSLEFMQAQLESNLPGLSIELRNVPFKVRLDADTNQDYDIQMAGWGADYADPINFLELFHSDNGNNKSGYSNEEYDALIESAQSNVDDMEARWQDMLEAEKILMDTAGIAPIYQRSYAVLEKPYVKDIVAHLTGADYSYKWTYIEGKE</sequence>
<dbReference type="OrthoDB" id="9801912at2"/>
<dbReference type="GO" id="GO:0043190">
    <property type="term" value="C:ATP-binding cassette (ABC) transporter complex"/>
    <property type="evidence" value="ECO:0007669"/>
    <property type="project" value="InterPro"/>
</dbReference>
<evidence type="ECO:0000256" key="7">
    <source>
        <dbReference type="SAM" id="SignalP"/>
    </source>
</evidence>
<gene>
    <name evidence="9" type="ORF">SAMN04488569_10077</name>
</gene>
<dbReference type="PANTHER" id="PTHR30290">
    <property type="entry name" value="PERIPLASMIC BINDING COMPONENT OF ABC TRANSPORTER"/>
    <property type="match status" value="1"/>
</dbReference>
<evidence type="ECO:0000256" key="4">
    <source>
        <dbReference type="ARBA" id="ARBA00022729"/>
    </source>
</evidence>
<comment type="similarity">
    <text evidence="2">Belongs to the bacterial solute-binding protein 5 family.</text>
</comment>
<dbReference type="FunFam" id="3.10.105.10:FF:000001">
    <property type="entry name" value="Oligopeptide ABC transporter, oligopeptide-binding protein"/>
    <property type="match status" value="1"/>
</dbReference>
<dbReference type="RefSeq" id="WP_072694144.1">
    <property type="nucleotide sequence ID" value="NZ_FOSJ01000007.1"/>
</dbReference>
<keyword evidence="6" id="KW-0175">Coiled coil</keyword>
<reference evidence="10" key="1">
    <citation type="submission" date="2016-10" db="EMBL/GenBank/DDBJ databases">
        <authorList>
            <person name="Varghese N."/>
            <person name="Submissions S."/>
        </authorList>
    </citation>
    <scope>NUCLEOTIDE SEQUENCE [LARGE SCALE GENOMIC DNA]</scope>
    <source>
        <strain evidence="10">DSM 16108</strain>
    </source>
</reference>
<dbReference type="InterPro" id="IPR030678">
    <property type="entry name" value="Peptide/Ni-bd"/>
</dbReference>
<dbReference type="InterPro" id="IPR000914">
    <property type="entry name" value="SBP_5_dom"/>
</dbReference>